<evidence type="ECO:0000313" key="10">
    <source>
        <dbReference type="EMBL" id="CBX28702.1"/>
    </source>
</evidence>
<dbReference type="GO" id="GO:0004386">
    <property type="term" value="F:helicase activity"/>
    <property type="evidence" value="ECO:0007669"/>
    <property type="project" value="UniProtKB-KW"/>
</dbReference>
<keyword evidence="5" id="KW-0347">Helicase</keyword>
<evidence type="ECO:0000256" key="9">
    <source>
        <dbReference type="ARBA" id="ARBA00023204"/>
    </source>
</evidence>
<keyword evidence="6" id="KW-0269">Exonuclease</keyword>
<keyword evidence="4" id="KW-0378">Hydrolase</keyword>
<keyword evidence="8" id="KW-0238">DNA-binding</keyword>
<accession>E1YDQ8</accession>
<evidence type="ECO:0000256" key="4">
    <source>
        <dbReference type="ARBA" id="ARBA00022801"/>
    </source>
</evidence>
<evidence type="ECO:0000256" key="6">
    <source>
        <dbReference type="ARBA" id="ARBA00022839"/>
    </source>
</evidence>
<evidence type="ECO:0000256" key="3">
    <source>
        <dbReference type="ARBA" id="ARBA00022763"/>
    </source>
</evidence>
<reference evidence="10" key="1">
    <citation type="journal article" date="2011" name="Environ. Microbiol.">
        <title>Genomic insights into the metabolic potential of the polycyclic aromatic hydrocarbon degrading sulfate-reducing Deltaproteobacterium N47.</title>
        <authorList>
            <person name="Bergmann F."/>
            <person name="Selesi D."/>
            <person name="Weinmaier T."/>
            <person name="Tischler P."/>
            <person name="Rattei T."/>
            <person name="Meckenstock R.U."/>
        </authorList>
    </citation>
    <scope>NUCLEOTIDE SEQUENCE</scope>
</reference>
<evidence type="ECO:0000256" key="5">
    <source>
        <dbReference type="ARBA" id="ARBA00022806"/>
    </source>
</evidence>
<evidence type="ECO:0000256" key="1">
    <source>
        <dbReference type="ARBA" id="ARBA00022722"/>
    </source>
</evidence>
<dbReference type="AlphaFoldDB" id="E1YDQ8"/>
<keyword evidence="7" id="KW-0067">ATP-binding</keyword>
<keyword evidence="1" id="KW-0540">Nuclease</keyword>
<evidence type="ECO:0000256" key="2">
    <source>
        <dbReference type="ARBA" id="ARBA00022741"/>
    </source>
</evidence>
<dbReference type="GO" id="GO:0005524">
    <property type="term" value="F:ATP binding"/>
    <property type="evidence" value="ECO:0007669"/>
    <property type="project" value="UniProtKB-KW"/>
</dbReference>
<protein>
    <submittedName>
        <fullName evidence="10">Uncharacterized protein</fullName>
    </submittedName>
</protein>
<dbReference type="Gene3D" id="3.40.50.10930">
    <property type="match status" value="1"/>
</dbReference>
<dbReference type="PANTHER" id="PTHR30591:SF1">
    <property type="entry name" value="RECBCD ENZYME SUBUNIT RECC"/>
    <property type="match status" value="1"/>
</dbReference>
<dbReference type="PANTHER" id="PTHR30591">
    <property type="entry name" value="RECBCD ENZYME SUBUNIT RECC"/>
    <property type="match status" value="1"/>
</dbReference>
<keyword evidence="9" id="KW-0234">DNA repair</keyword>
<evidence type="ECO:0000256" key="7">
    <source>
        <dbReference type="ARBA" id="ARBA00022840"/>
    </source>
</evidence>
<name>E1YDQ8_9BACT</name>
<sequence length="94" mass="10847">MPGLKVYSSNKLEILSQKLSEIVRVPLSGFLEFPLSPEVIIVQSKSMEHWISLQLAKQNGICANCRFPFPNAFVDDIIKLFFRIFPRQIFLHLL</sequence>
<gene>
    <name evidence="10" type="ORF">N47_G40260</name>
</gene>
<dbReference type="GO" id="GO:0003677">
    <property type="term" value="F:DNA binding"/>
    <property type="evidence" value="ECO:0007669"/>
    <property type="project" value="UniProtKB-KW"/>
</dbReference>
<evidence type="ECO:0000256" key="8">
    <source>
        <dbReference type="ARBA" id="ARBA00023125"/>
    </source>
</evidence>
<dbReference type="GO" id="GO:0006310">
    <property type="term" value="P:DNA recombination"/>
    <property type="evidence" value="ECO:0007669"/>
    <property type="project" value="TreeGrafter"/>
</dbReference>
<organism evidence="10">
    <name type="scientific">uncultured Desulfobacterium sp</name>
    <dbReference type="NCBI Taxonomy" id="201089"/>
    <lineage>
        <taxon>Bacteria</taxon>
        <taxon>Pseudomonadati</taxon>
        <taxon>Thermodesulfobacteriota</taxon>
        <taxon>Desulfobacteria</taxon>
        <taxon>Desulfobacterales</taxon>
        <taxon>Desulfobacteriaceae</taxon>
        <taxon>Desulfobacterium</taxon>
        <taxon>environmental samples</taxon>
    </lineage>
</organism>
<dbReference type="Pfam" id="PF04257">
    <property type="entry name" value="Exonuc_V_gamma"/>
    <property type="match status" value="1"/>
</dbReference>
<proteinExistence type="predicted"/>
<keyword evidence="2" id="KW-0547">Nucleotide-binding</keyword>
<dbReference type="InterPro" id="IPR027417">
    <property type="entry name" value="P-loop_NTPase"/>
</dbReference>
<dbReference type="SUPFAM" id="SSF52540">
    <property type="entry name" value="P-loop containing nucleoside triphosphate hydrolases"/>
    <property type="match status" value="1"/>
</dbReference>
<dbReference type="EMBL" id="FR695868">
    <property type="protein sequence ID" value="CBX28702.1"/>
    <property type="molecule type" value="Genomic_DNA"/>
</dbReference>
<keyword evidence="3" id="KW-0227">DNA damage</keyword>
<dbReference type="GO" id="GO:0006281">
    <property type="term" value="P:DNA repair"/>
    <property type="evidence" value="ECO:0007669"/>
    <property type="project" value="UniProtKB-KW"/>
</dbReference>
<dbReference type="GO" id="GO:0004527">
    <property type="term" value="F:exonuclease activity"/>
    <property type="evidence" value="ECO:0007669"/>
    <property type="project" value="UniProtKB-KW"/>
</dbReference>